<reference evidence="2" key="1">
    <citation type="submission" date="2018-01" db="EMBL/GenBank/DDBJ databases">
        <title>Draft genome sequence of Bandra megavirus.</title>
        <authorList>
            <person name="Chatterjee A."/>
            <person name="Yadav R."/>
            <person name="Kondabagil K."/>
        </authorList>
    </citation>
    <scope>NUCLEOTIDE SEQUENCE</scope>
    <source>
        <strain evidence="2">KK-1</strain>
    </source>
</reference>
<accession>A0A2K9V9D6</accession>
<feature type="transmembrane region" description="Helical" evidence="1">
    <location>
        <begin position="79"/>
        <end position="102"/>
    </location>
</feature>
<feature type="transmembrane region" description="Helical" evidence="1">
    <location>
        <begin position="7"/>
        <end position="28"/>
    </location>
</feature>
<dbReference type="EMBL" id="MG779377">
    <property type="protein sequence ID" value="AUV58820.1"/>
    <property type="molecule type" value="Genomic_DNA"/>
</dbReference>
<organism evidence="2">
    <name type="scientific">Bandra megavirus</name>
    <dbReference type="NCBI Taxonomy" id="2071566"/>
    <lineage>
        <taxon>Viruses</taxon>
        <taxon>Varidnaviria</taxon>
        <taxon>Bamfordvirae</taxon>
        <taxon>Nucleocytoviricota</taxon>
        <taxon>Megaviricetes</taxon>
        <taxon>Imitervirales</taxon>
        <taxon>Mimiviridae</taxon>
        <taxon>Megamimivirinae</taxon>
        <taxon>Megavirus</taxon>
    </lineage>
</organism>
<feature type="transmembrane region" description="Helical" evidence="1">
    <location>
        <begin position="48"/>
        <end position="67"/>
    </location>
</feature>
<keyword evidence="1" id="KW-0472">Membrane</keyword>
<proteinExistence type="predicted"/>
<protein>
    <submittedName>
        <fullName evidence="2">Uncharacterized protein</fullName>
    </submittedName>
</protein>
<keyword evidence="1" id="KW-0812">Transmembrane</keyword>
<sequence length="135" mass="15837">MKDFLKAFIIGSCWFSFILFFIGFGNIQSDVDQNNCAKNIFGIDTYKLYIMLAPLYMGLMSVLAIKIRNHYQISTRKAFFIIGIISAIIVSVVISVCHIYNWSRERYIWQYIKLQLYHFVLFSVIIATIYLYLDS</sequence>
<feature type="transmembrane region" description="Helical" evidence="1">
    <location>
        <begin position="114"/>
        <end position="133"/>
    </location>
</feature>
<evidence type="ECO:0000313" key="2">
    <source>
        <dbReference type="EMBL" id="AUV58820.1"/>
    </source>
</evidence>
<keyword evidence="1" id="KW-1133">Transmembrane helix</keyword>
<name>A0A2K9V9D6_9VIRU</name>
<evidence type="ECO:0000256" key="1">
    <source>
        <dbReference type="SAM" id="Phobius"/>
    </source>
</evidence>